<dbReference type="GO" id="GO:0005525">
    <property type="term" value="F:GTP binding"/>
    <property type="evidence" value="ECO:0007669"/>
    <property type="project" value="UniProtKB-KW"/>
</dbReference>
<sequence length="229" mass="24846">MSQQTIIVKRDVQAEQKADAEEERGRLGWRGTLVVNLLSSPGSGKTSLLEATARHFAGRRSMAVLVGDLETDRDAQRLAPLIPVAQLTTGGACHLELPLVQRGLTALGDPAVDFLFIENVGNLVCPASHDLAEHLRVVLISTTEGDDKPGKYPKMFRTSQAMLITKLDLLPHVPFSVEAVTADAQRIQSALQVISCCSLTGSGIQDWCDFLEEQHQLQLAAYHEPAGND</sequence>
<dbReference type="SUPFAM" id="SSF52540">
    <property type="entry name" value="P-loop containing nucleoside triphosphate hydrolases"/>
    <property type="match status" value="1"/>
</dbReference>
<keyword evidence="6" id="KW-0862">Zinc</keyword>
<keyword evidence="5" id="KW-0378">Hydrolase</keyword>
<evidence type="ECO:0000256" key="7">
    <source>
        <dbReference type="ARBA" id="ARBA00023134"/>
    </source>
</evidence>
<name>A0A3D3RCD0_9PLAN</name>
<evidence type="ECO:0000259" key="8">
    <source>
        <dbReference type="Pfam" id="PF02492"/>
    </source>
</evidence>
<dbReference type="NCBIfam" id="TIGR00073">
    <property type="entry name" value="hypB"/>
    <property type="match status" value="1"/>
</dbReference>
<gene>
    <name evidence="9" type="primary">hypB</name>
    <name evidence="9" type="ORF">DIT97_27230</name>
</gene>
<proteinExistence type="inferred from homology"/>
<dbReference type="Gene3D" id="3.40.50.300">
    <property type="entry name" value="P-loop containing nucleotide triphosphate hydrolases"/>
    <property type="match status" value="1"/>
</dbReference>
<accession>A0A3D3RCD0</accession>
<evidence type="ECO:0000313" key="9">
    <source>
        <dbReference type="EMBL" id="HCO26524.1"/>
    </source>
</evidence>
<dbReference type="InterPro" id="IPR004392">
    <property type="entry name" value="Hyd_mat_HypB"/>
</dbReference>
<dbReference type="EMBL" id="DQAY01000162">
    <property type="protein sequence ID" value="HCO26524.1"/>
    <property type="molecule type" value="Genomic_DNA"/>
</dbReference>
<evidence type="ECO:0000256" key="5">
    <source>
        <dbReference type="ARBA" id="ARBA00022801"/>
    </source>
</evidence>
<dbReference type="GO" id="GO:0003924">
    <property type="term" value="F:GTPase activity"/>
    <property type="evidence" value="ECO:0007669"/>
    <property type="project" value="InterPro"/>
</dbReference>
<dbReference type="InterPro" id="IPR027417">
    <property type="entry name" value="P-loop_NTPase"/>
</dbReference>
<dbReference type="InterPro" id="IPR003495">
    <property type="entry name" value="CobW/HypB/UreG_nucleotide-bd"/>
</dbReference>
<evidence type="ECO:0000256" key="2">
    <source>
        <dbReference type="ARBA" id="ARBA00022596"/>
    </source>
</evidence>
<comment type="caution">
    <text evidence="9">The sequence shown here is derived from an EMBL/GenBank/DDBJ whole genome shotgun (WGS) entry which is preliminary data.</text>
</comment>
<dbReference type="GO" id="GO:0016151">
    <property type="term" value="F:nickel cation binding"/>
    <property type="evidence" value="ECO:0007669"/>
    <property type="project" value="InterPro"/>
</dbReference>
<keyword evidence="3" id="KW-0479">Metal-binding</keyword>
<dbReference type="Proteomes" id="UP000263642">
    <property type="component" value="Unassembled WGS sequence"/>
</dbReference>
<protein>
    <submittedName>
        <fullName evidence="9">Hydrogenase accessory protein HypB</fullName>
    </submittedName>
</protein>
<feature type="domain" description="CobW/HypB/UreG nucleotide-binding" evidence="8">
    <location>
        <begin position="34"/>
        <end position="194"/>
    </location>
</feature>
<comment type="similarity">
    <text evidence="1">Belongs to the SIMIBI class G3E GTPase family. HypB/HupM subfamily.</text>
</comment>
<keyword evidence="7" id="KW-0342">GTP-binding</keyword>
<reference evidence="9 10" key="1">
    <citation type="journal article" date="2018" name="Nat. Biotechnol.">
        <title>A standardized bacterial taxonomy based on genome phylogeny substantially revises the tree of life.</title>
        <authorList>
            <person name="Parks D.H."/>
            <person name="Chuvochina M."/>
            <person name="Waite D.W."/>
            <person name="Rinke C."/>
            <person name="Skarshewski A."/>
            <person name="Chaumeil P.A."/>
            <person name="Hugenholtz P."/>
        </authorList>
    </citation>
    <scope>NUCLEOTIDE SEQUENCE [LARGE SCALE GENOMIC DNA]</scope>
    <source>
        <strain evidence="9">UBA9375</strain>
    </source>
</reference>
<keyword evidence="4" id="KW-0547">Nucleotide-binding</keyword>
<evidence type="ECO:0000256" key="3">
    <source>
        <dbReference type="ARBA" id="ARBA00022723"/>
    </source>
</evidence>
<dbReference type="Pfam" id="PF02492">
    <property type="entry name" value="cobW"/>
    <property type="match status" value="1"/>
</dbReference>
<evidence type="ECO:0000313" key="10">
    <source>
        <dbReference type="Proteomes" id="UP000263642"/>
    </source>
</evidence>
<organism evidence="9 10">
    <name type="scientific">Gimesia maris</name>
    <dbReference type="NCBI Taxonomy" id="122"/>
    <lineage>
        <taxon>Bacteria</taxon>
        <taxon>Pseudomonadati</taxon>
        <taxon>Planctomycetota</taxon>
        <taxon>Planctomycetia</taxon>
        <taxon>Planctomycetales</taxon>
        <taxon>Planctomycetaceae</taxon>
        <taxon>Gimesia</taxon>
    </lineage>
</organism>
<evidence type="ECO:0000256" key="6">
    <source>
        <dbReference type="ARBA" id="ARBA00022833"/>
    </source>
</evidence>
<dbReference type="PANTHER" id="PTHR30134:SF2">
    <property type="entry name" value="HYDROGENASE MATURATION FACTOR HYPB"/>
    <property type="match status" value="1"/>
</dbReference>
<dbReference type="PANTHER" id="PTHR30134">
    <property type="entry name" value="HYDROGENASE PROTEIN ASSEMBLY PROTEIN, NICKEL CHAPERONE"/>
    <property type="match status" value="1"/>
</dbReference>
<dbReference type="GO" id="GO:0008270">
    <property type="term" value="F:zinc ion binding"/>
    <property type="evidence" value="ECO:0007669"/>
    <property type="project" value="TreeGrafter"/>
</dbReference>
<evidence type="ECO:0000256" key="4">
    <source>
        <dbReference type="ARBA" id="ARBA00022741"/>
    </source>
</evidence>
<keyword evidence="2" id="KW-0533">Nickel</keyword>
<dbReference type="AlphaFoldDB" id="A0A3D3RCD0"/>
<evidence type="ECO:0000256" key="1">
    <source>
        <dbReference type="ARBA" id="ARBA00006211"/>
    </source>
</evidence>
<dbReference type="GO" id="GO:0051604">
    <property type="term" value="P:protein maturation"/>
    <property type="evidence" value="ECO:0007669"/>
    <property type="project" value="InterPro"/>
</dbReference>
<dbReference type="PIRSF" id="PIRSF005624">
    <property type="entry name" value="Ni-bind_GTPase"/>
    <property type="match status" value="1"/>
</dbReference>